<dbReference type="Gene3D" id="3.90.230.10">
    <property type="entry name" value="Creatinase/methionine aminopeptidase superfamily"/>
    <property type="match status" value="1"/>
</dbReference>
<proteinExistence type="predicted"/>
<dbReference type="EMBL" id="JAUUTY010000006">
    <property type="protein sequence ID" value="KAK1615381.1"/>
    <property type="molecule type" value="Genomic_DNA"/>
</dbReference>
<protein>
    <recommendedName>
        <fullName evidence="1">Peptidase M24 domain-containing protein</fullName>
    </recommendedName>
</protein>
<dbReference type="PANTHER" id="PTHR43330:SF5">
    <property type="entry name" value="METHIONINE AMINOPEPTIDASE"/>
    <property type="match status" value="1"/>
</dbReference>
<dbReference type="GO" id="GO:0070006">
    <property type="term" value="F:metalloaminopeptidase activity"/>
    <property type="evidence" value="ECO:0007669"/>
    <property type="project" value="TreeGrafter"/>
</dbReference>
<dbReference type="SUPFAM" id="SSF55920">
    <property type="entry name" value="Creatinase/aminopeptidase"/>
    <property type="match status" value="1"/>
</dbReference>
<dbReference type="Pfam" id="PF00557">
    <property type="entry name" value="Peptidase_M24"/>
    <property type="match status" value="1"/>
</dbReference>
<organism evidence="2 3">
    <name type="scientific">Lolium multiflorum</name>
    <name type="common">Italian ryegrass</name>
    <name type="synonym">Lolium perenne subsp. multiflorum</name>
    <dbReference type="NCBI Taxonomy" id="4521"/>
    <lineage>
        <taxon>Eukaryota</taxon>
        <taxon>Viridiplantae</taxon>
        <taxon>Streptophyta</taxon>
        <taxon>Embryophyta</taxon>
        <taxon>Tracheophyta</taxon>
        <taxon>Spermatophyta</taxon>
        <taxon>Magnoliopsida</taxon>
        <taxon>Liliopsida</taxon>
        <taxon>Poales</taxon>
        <taxon>Poaceae</taxon>
        <taxon>BOP clade</taxon>
        <taxon>Pooideae</taxon>
        <taxon>Poodae</taxon>
        <taxon>Poeae</taxon>
        <taxon>Poeae Chloroplast Group 2 (Poeae type)</taxon>
        <taxon>Loliodinae</taxon>
        <taxon>Loliinae</taxon>
        <taxon>Lolium</taxon>
    </lineage>
</organism>
<dbReference type="InterPro" id="IPR036005">
    <property type="entry name" value="Creatinase/aminopeptidase-like"/>
</dbReference>
<accession>A0AAD8VRR5</accession>
<evidence type="ECO:0000313" key="3">
    <source>
        <dbReference type="Proteomes" id="UP001231189"/>
    </source>
</evidence>
<feature type="domain" description="Peptidase M24" evidence="1">
    <location>
        <begin position="40"/>
        <end position="108"/>
    </location>
</feature>
<dbReference type="PANTHER" id="PTHR43330">
    <property type="entry name" value="METHIONINE AMINOPEPTIDASE"/>
    <property type="match status" value="1"/>
</dbReference>
<dbReference type="Proteomes" id="UP001231189">
    <property type="component" value="Unassembled WGS sequence"/>
</dbReference>
<dbReference type="AlphaFoldDB" id="A0AAD8VRR5"/>
<evidence type="ECO:0000313" key="2">
    <source>
        <dbReference type="EMBL" id="KAK1615381.1"/>
    </source>
</evidence>
<keyword evidence="3" id="KW-1185">Reference proteome</keyword>
<dbReference type="InterPro" id="IPR000994">
    <property type="entry name" value="Pept_M24"/>
</dbReference>
<name>A0AAD8VRR5_LOLMU</name>
<reference evidence="2" key="1">
    <citation type="submission" date="2023-07" db="EMBL/GenBank/DDBJ databases">
        <title>A chromosome-level genome assembly of Lolium multiflorum.</title>
        <authorList>
            <person name="Chen Y."/>
            <person name="Copetti D."/>
            <person name="Kolliker R."/>
            <person name="Studer B."/>
        </authorList>
    </citation>
    <scope>NUCLEOTIDE SEQUENCE</scope>
    <source>
        <strain evidence="2">02402/16</strain>
        <tissue evidence="2">Leaf</tissue>
    </source>
</reference>
<sequence length="174" mass="18653">MDLIAPLHDMGGRPHWDESYLRTYRPCTELCANIGQVSSQPSVTTNEIDSVVHHMIVEAGASPSPLGYGGFPKSISTSVNECVCDGLPDSTQLQNGDIINIDVNVFLNGDGIHGFVPEAQVVRSSSRGTTRPTTSSPGICSSRAIPLPMAAAARSFNTLETRSHGHKPRALRRD</sequence>
<comment type="caution">
    <text evidence="2">The sequence shown here is derived from an EMBL/GenBank/DDBJ whole genome shotgun (WGS) entry which is preliminary data.</text>
</comment>
<evidence type="ECO:0000259" key="1">
    <source>
        <dbReference type="Pfam" id="PF00557"/>
    </source>
</evidence>
<dbReference type="GO" id="GO:0009507">
    <property type="term" value="C:chloroplast"/>
    <property type="evidence" value="ECO:0007669"/>
    <property type="project" value="TreeGrafter"/>
</dbReference>
<gene>
    <name evidence="2" type="ORF">QYE76_020898</name>
</gene>